<evidence type="ECO:0000313" key="3">
    <source>
        <dbReference type="Proteomes" id="UP000294847"/>
    </source>
</evidence>
<protein>
    <submittedName>
        <fullName evidence="2">Uncharacterized protein</fullName>
    </submittedName>
</protein>
<organism evidence="2 3">
    <name type="scientific">Pyricularia oryzae</name>
    <name type="common">Rice blast fungus</name>
    <name type="synonym">Magnaporthe oryzae</name>
    <dbReference type="NCBI Taxonomy" id="318829"/>
    <lineage>
        <taxon>Eukaryota</taxon>
        <taxon>Fungi</taxon>
        <taxon>Dikarya</taxon>
        <taxon>Ascomycota</taxon>
        <taxon>Pezizomycotina</taxon>
        <taxon>Sordariomycetes</taxon>
        <taxon>Sordariomycetidae</taxon>
        <taxon>Magnaporthales</taxon>
        <taxon>Pyriculariaceae</taxon>
        <taxon>Pyricularia</taxon>
    </lineage>
</organism>
<evidence type="ECO:0000313" key="2">
    <source>
        <dbReference type="EMBL" id="QBZ64234.1"/>
    </source>
</evidence>
<reference evidence="2 3" key="1">
    <citation type="journal article" date="2019" name="Mol. Biol. Evol.">
        <title>Blast fungal genomes show frequent chromosomal changes, gene gains and losses, and effector gene turnover.</title>
        <authorList>
            <person name="Gomez Luciano L.B."/>
            <person name="Jason Tsai I."/>
            <person name="Chuma I."/>
            <person name="Tosa Y."/>
            <person name="Chen Y.H."/>
            <person name="Li J.Y."/>
            <person name="Li M.Y."/>
            <person name="Jade Lu M.Y."/>
            <person name="Nakayashiki H."/>
            <person name="Li W.H."/>
        </authorList>
    </citation>
    <scope>NUCLEOTIDE SEQUENCE [LARGE SCALE GENOMIC DNA]</scope>
    <source>
        <strain evidence="2">MZ5-1-6</strain>
    </source>
</reference>
<accession>A0A4P7NPF6</accession>
<proteinExistence type="predicted"/>
<dbReference type="Proteomes" id="UP000294847">
    <property type="component" value="Chromosome 6"/>
</dbReference>
<name>A0A4P7NPF6_PYROR</name>
<gene>
    <name evidence="2" type="ORF">PoMZ_05928</name>
</gene>
<feature type="transmembrane region" description="Helical" evidence="1">
    <location>
        <begin position="84"/>
        <end position="106"/>
    </location>
</feature>
<evidence type="ECO:0000256" key="1">
    <source>
        <dbReference type="SAM" id="Phobius"/>
    </source>
</evidence>
<sequence length="224" mass="25873">MAPLGGFLSWNIGTRDNTEQQYPIRVPSFGGDYIFHTTSRQVFEFLEAGNGYCEIPQDWHAAANLPHVPCIRSLGVANLTWYSIAKLFIAFAMVVAITLLICWLCARMGWCFRQPRGTTRRDQGVELRALDANHWRRQQRGNVAAGNQEANGGMTTSRLRDWRNRHFHRPRYGLHDANSNMPHAPPETHAISWRRRVVVRFTTFRRARRTRSDRRARDNIDGTL</sequence>
<keyword evidence="1" id="KW-1133">Transmembrane helix</keyword>
<keyword evidence="1" id="KW-0812">Transmembrane</keyword>
<dbReference type="EMBL" id="CP034209">
    <property type="protein sequence ID" value="QBZ64234.1"/>
    <property type="molecule type" value="Genomic_DNA"/>
</dbReference>
<keyword evidence="1" id="KW-0472">Membrane</keyword>
<dbReference type="AlphaFoldDB" id="A0A4P7NPF6"/>